<protein>
    <submittedName>
        <fullName evidence="3">Uncharacterized protein</fullName>
    </submittedName>
</protein>
<dbReference type="EMBL" id="JAAPAO010001143">
    <property type="protein sequence ID" value="KAF4650984.1"/>
    <property type="molecule type" value="Genomic_DNA"/>
</dbReference>
<gene>
    <name evidence="3" type="ORF">FOL47_000736</name>
</gene>
<dbReference type="AlphaFoldDB" id="A0A7J6KVT7"/>
<accession>A0A7J6KVT7</accession>
<keyword evidence="1" id="KW-0175">Coiled coil</keyword>
<evidence type="ECO:0000313" key="4">
    <source>
        <dbReference type="Proteomes" id="UP000591131"/>
    </source>
</evidence>
<feature type="compositionally biased region" description="Polar residues" evidence="2">
    <location>
        <begin position="678"/>
        <end position="697"/>
    </location>
</feature>
<feature type="non-terminal residue" evidence="3">
    <location>
        <position position="726"/>
    </location>
</feature>
<evidence type="ECO:0000256" key="1">
    <source>
        <dbReference type="SAM" id="Coils"/>
    </source>
</evidence>
<name>A0A7J6KVT7_PERCH</name>
<organism evidence="3 4">
    <name type="scientific">Perkinsus chesapeaki</name>
    <name type="common">Clam parasite</name>
    <name type="synonym">Perkinsus andrewsi</name>
    <dbReference type="NCBI Taxonomy" id="330153"/>
    <lineage>
        <taxon>Eukaryota</taxon>
        <taxon>Sar</taxon>
        <taxon>Alveolata</taxon>
        <taxon>Perkinsozoa</taxon>
        <taxon>Perkinsea</taxon>
        <taxon>Perkinsida</taxon>
        <taxon>Perkinsidae</taxon>
        <taxon>Perkinsus</taxon>
    </lineage>
</organism>
<evidence type="ECO:0000313" key="3">
    <source>
        <dbReference type="EMBL" id="KAF4650984.1"/>
    </source>
</evidence>
<proteinExistence type="predicted"/>
<dbReference type="Proteomes" id="UP000591131">
    <property type="component" value="Unassembled WGS sequence"/>
</dbReference>
<sequence>KVDDTNRVKVPHGTRSPDRHMAPWRKIGIDVLHVGQGVDFEVVTDQLHNSYLKALTTICLRNGFPLYVRSDNEFRSKEIADWSARNGGVRFSLSASQSLSVMRVRSNFVLRTTGLGDHSGTRLSRHTGIVPIVHANRDRDTLVALVPHVLWDTLTYFFRARGLLDGFLSMVRDVAAMLYFDQGGEKWLVSGSRSIRVRIPPPSSAVEALGPLLVEHFDVAGARASPFPQQAFWLSLLEHGLVLALVGRYSLEFILSSYVARYVCAGLLEEAELASVVSTLVSNAQHLVICGTVNAIFNTITGGDLGPILGGIVSTDLRSDIKDLVLHGNVVDPYELLWRGVAVGDHEPIGCQQLRPLDVPKDARIIVEAGQAGACVEYLARFAGMVPQYVEYSGDGFTRVPVRNVVVRSRRYTKLTVMPPIGRQHVLSDVHHPVFSMGWGWDLVDIAAVDGPAAVEDQPPSKKVRPMMTLGKASSKLVSPKPALHESARALQAYCAEAGGSASLSIRDLISRLLEVLNGEATASGSNLTKPIQVEDWDWVEKSKRAQAFGVMASLYHTVVPHSDNGVTTKLCQNRGDAFASMELLMQFNPALTWEEFCDMDMDVEVRESDFKSIVKSARAGLDVAGLCERIYQSEMVGVDSEAAALAAQLAAEEAERAEAVSELMEMARERQMDFGSSGLQAGESQAARSATLQPSAATVRKSRPKKSGITEAGNREQYSLRPRRH</sequence>
<comment type="caution">
    <text evidence="3">The sequence shown here is derived from an EMBL/GenBank/DDBJ whole genome shotgun (WGS) entry which is preliminary data.</text>
</comment>
<reference evidence="3 4" key="1">
    <citation type="submission" date="2020-04" db="EMBL/GenBank/DDBJ databases">
        <title>Perkinsus chesapeaki whole genome sequence.</title>
        <authorList>
            <person name="Bogema D.R."/>
        </authorList>
    </citation>
    <scope>NUCLEOTIDE SEQUENCE [LARGE SCALE GENOMIC DNA]</scope>
    <source>
        <strain evidence="3">ATCC PRA-425</strain>
    </source>
</reference>
<evidence type="ECO:0000256" key="2">
    <source>
        <dbReference type="SAM" id="MobiDB-lite"/>
    </source>
</evidence>
<keyword evidence="4" id="KW-1185">Reference proteome</keyword>
<feature type="coiled-coil region" evidence="1">
    <location>
        <begin position="643"/>
        <end position="671"/>
    </location>
</feature>
<feature type="region of interest" description="Disordered" evidence="2">
    <location>
        <begin position="674"/>
        <end position="726"/>
    </location>
</feature>